<dbReference type="WBParaSite" id="PSAMB.scaffold1295size33298.g12171.t1">
    <property type="protein sequence ID" value="PSAMB.scaffold1295size33298.g12171.t1"/>
    <property type="gene ID" value="PSAMB.scaffold1295size33298.g12171"/>
</dbReference>
<evidence type="ECO:0000313" key="2">
    <source>
        <dbReference type="Proteomes" id="UP000887566"/>
    </source>
</evidence>
<dbReference type="PANTHER" id="PTHR37976">
    <property type="entry name" value="PROTEIN CBG16927"/>
    <property type="match status" value="1"/>
</dbReference>
<sequence length="235" mass="26334">MALFSLIVLGVVALCGAEIKVQVTRHFPCGARAGPIREKEIFRFSGYQDEDVRIYQIPNSNCMAVRNIKLEVNEPGLIPTIKYHALLEMRFGLAEHREKCTNADKNGCGGIGSCVQCDACSLREDDFIQFYKGHNRLKSCNASAGLHDDISLKVCLPSKEKILQLLDSNTSRAKQIWDALLKEKFHDKSVGLPVVLLIRLYDIEINAIEEKEDLMYGSKTGMIGCHYIRAIVTDE</sequence>
<keyword evidence="2" id="KW-1185">Reference proteome</keyword>
<name>A0A914UVJ8_9BILA</name>
<dbReference type="Proteomes" id="UP000887566">
    <property type="component" value="Unplaced"/>
</dbReference>
<reference evidence="3" key="1">
    <citation type="submission" date="2022-11" db="UniProtKB">
        <authorList>
            <consortium name="WormBaseParasite"/>
        </authorList>
    </citation>
    <scope>IDENTIFICATION</scope>
</reference>
<dbReference type="PANTHER" id="PTHR37976:SF3">
    <property type="entry name" value="PROTEIN CBG16927"/>
    <property type="match status" value="1"/>
</dbReference>
<protein>
    <submittedName>
        <fullName evidence="3">Uncharacterized protein</fullName>
    </submittedName>
</protein>
<feature type="chain" id="PRO_5036907249" evidence="1">
    <location>
        <begin position="18"/>
        <end position="235"/>
    </location>
</feature>
<evidence type="ECO:0000313" key="3">
    <source>
        <dbReference type="WBParaSite" id="PSAMB.scaffold1295size33298.g12171.t1"/>
    </source>
</evidence>
<evidence type="ECO:0000256" key="1">
    <source>
        <dbReference type="SAM" id="SignalP"/>
    </source>
</evidence>
<dbReference type="AlphaFoldDB" id="A0A914UVJ8"/>
<proteinExistence type="predicted"/>
<keyword evidence="1" id="KW-0732">Signal</keyword>
<accession>A0A914UVJ8</accession>
<feature type="signal peptide" evidence="1">
    <location>
        <begin position="1"/>
        <end position="17"/>
    </location>
</feature>
<organism evidence="2 3">
    <name type="scientific">Plectus sambesii</name>
    <dbReference type="NCBI Taxonomy" id="2011161"/>
    <lineage>
        <taxon>Eukaryota</taxon>
        <taxon>Metazoa</taxon>
        <taxon>Ecdysozoa</taxon>
        <taxon>Nematoda</taxon>
        <taxon>Chromadorea</taxon>
        <taxon>Plectida</taxon>
        <taxon>Plectina</taxon>
        <taxon>Plectoidea</taxon>
        <taxon>Plectidae</taxon>
        <taxon>Plectus</taxon>
    </lineage>
</organism>